<name>A0A0D8JDC8_9BACT</name>
<dbReference type="RefSeq" id="WP_045026507.1">
    <property type="nucleotide sequence ID" value="NZ_JRHC01000001.1"/>
</dbReference>
<keyword evidence="2" id="KW-1185">Reference proteome</keyword>
<dbReference type="EMBL" id="JRHC01000001">
    <property type="protein sequence ID" value="KJF44917.1"/>
    <property type="molecule type" value="Genomic_DNA"/>
</dbReference>
<evidence type="ECO:0000313" key="1">
    <source>
        <dbReference type="EMBL" id="KJF44917.1"/>
    </source>
</evidence>
<proteinExistence type="predicted"/>
<dbReference type="Proteomes" id="UP000032544">
    <property type="component" value="Unassembled WGS sequence"/>
</dbReference>
<sequence>MSSLIKYTGVILGVLLAFVVQAQEMGIDTYELNSESNNLQGKMLGEVITLDAEVNTYFLYPDDWVPGSLKFTNGNVFDNLRIRYQAFTDELITYNKNGRFLYQIEKELVESFTFQDGSQSRKFVRLTKNNNQQTNMYLEELYKGTVSLMVNWYIYEQSVSPYKDKNGITRAVEYHLRKDYYLYTEQDGLTKIRLNRAALLSRFPENQRQIRKLLRQNKLHVNNEFTMVNALRLLAENNLTE</sequence>
<evidence type="ECO:0000313" key="2">
    <source>
        <dbReference type="Proteomes" id="UP000032544"/>
    </source>
</evidence>
<comment type="caution">
    <text evidence="1">The sequence shown here is derived from an EMBL/GenBank/DDBJ whole genome shotgun (WGS) entry which is preliminary data.</text>
</comment>
<protein>
    <submittedName>
        <fullName evidence="1">Uncharacterized protein</fullName>
    </submittedName>
</protein>
<dbReference type="AlphaFoldDB" id="A0A0D8JDC8"/>
<dbReference type="OrthoDB" id="1120882at2"/>
<dbReference type="STRING" id="1544798.LH29_05690"/>
<gene>
    <name evidence="1" type="ORF">LH29_05690</name>
</gene>
<accession>A0A0D8JDC8</accession>
<organism evidence="1 2">
    <name type="scientific">Draconibacterium sediminis</name>
    <dbReference type="NCBI Taxonomy" id="1544798"/>
    <lineage>
        <taxon>Bacteria</taxon>
        <taxon>Pseudomonadati</taxon>
        <taxon>Bacteroidota</taxon>
        <taxon>Bacteroidia</taxon>
        <taxon>Marinilabiliales</taxon>
        <taxon>Prolixibacteraceae</taxon>
        <taxon>Draconibacterium</taxon>
    </lineage>
</organism>
<reference evidence="1 2" key="1">
    <citation type="submission" date="2014-09" db="EMBL/GenBank/DDBJ databases">
        <title>Draft Genome Sequence of Draconibacterium sp. JN14CK-3.</title>
        <authorList>
            <person name="Dong C."/>
            <person name="Lai Q."/>
            <person name="Shao Z."/>
        </authorList>
    </citation>
    <scope>NUCLEOTIDE SEQUENCE [LARGE SCALE GENOMIC DNA]</scope>
    <source>
        <strain evidence="1 2">JN14CK-3</strain>
    </source>
</reference>